<comment type="caution">
    <text evidence="1">The sequence shown here is derived from an EMBL/GenBank/DDBJ whole genome shotgun (WGS) entry which is preliminary data.</text>
</comment>
<proteinExistence type="predicted"/>
<name>A0AA88L749_ARTSF</name>
<sequence length="92" mass="10744">MRRQQIEASWSEGQPFPGKLDSEYANEMMIYDMNMPEKVKFSHVLLKSNEQEYPENRKIRKLLIGDEPSYKKVSVLQRLIIGNLWISTGLNG</sequence>
<reference evidence="1" key="1">
    <citation type="submission" date="2023-07" db="EMBL/GenBank/DDBJ databases">
        <title>Chromosome-level genome assembly of Artemia franciscana.</title>
        <authorList>
            <person name="Jo E."/>
        </authorList>
    </citation>
    <scope>NUCLEOTIDE SEQUENCE</scope>
    <source>
        <tissue evidence="1">Whole body</tissue>
    </source>
</reference>
<dbReference type="AlphaFoldDB" id="A0AA88L749"/>
<protein>
    <submittedName>
        <fullName evidence="1">Uncharacterized protein</fullName>
    </submittedName>
</protein>
<accession>A0AA88L749</accession>
<evidence type="ECO:0000313" key="1">
    <source>
        <dbReference type="EMBL" id="KAK2710475.1"/>
    </source>
</evidence>
<gene>
    <name evidence="1" type="ORF">QYM36_011863</name>
</gene>
<keyword evidence="2" id="KW-1185">Reference proteome</keyword>
<dbReference type="Proteomes" id="UP001187531">
    <property type="component" value="Unassembled WGS sequence"/>
</dbReference>
<organism evidence="1 2">
    <name type="scientific">Artemia franciscana</name>
    <name type="common">Brine shrimp</name>
    <name type="synonym">Artemia sanfranciscana</name>
    <dbReference type="NCBI Taxonomy" id="6661"/>
    <lineage>
        <taxon>Eukaryota</taxon>
        <taxon>Metazoa</taxon>
        <taxon>Ecdysozoa</taxon>
        <taxon>Arthropoda</taxon>
        <taxon>Crustacea</taxon>
        <taxon>Branchiopoda</taxon>
        <taxon>Anostraca</taxon>
        <taxon>Artemiidae</taxon>
        <taxon>Artemia</taxon>
    </lineage>
</organism>
<dbReference type="EMBL" id="JAVRJZ010000016">
    <property type="protein sequence ID" value="KAK2710475.1"/>
    <property type="molecule type" value="Genomic_DNA"/>
</dbReference>
<evidence type="ECO:0000313" key="2">
    <source>
        <dbReference type="Proteomes" id="UP001187531"/>
    </source>
</evidence>